<sequence>MLDDRSKESDDPHKVYQIISFECNYENQHTEKTPGAPDYPLIENMYNTEQPIQFIPEDMQQQDLLNHMVNNLTLNNQQQEGYMWEDPTAYNISTAQNIYPTQPLPVDPQLMTQNHMPVPVPPHYLNQGAALNQLTLPTIYDLEITVHYRSKEMLTMMVQSQRVQLHYLCEDPMLEAHPICLPSTEPLVDQKQIKYTQEILKSIQRGLLLEVRHTGIYSIRQGKCHVFASDTDGTQARQPHPNKLPQNQEVLLLSFEKFRRDVCEFQEQRRGSPDYTIYLCFGEKFPDGRPREKKLITVKVVPIVCRYFHEKAQMEGASSLQSDNISLQISHNSLYDLIHSTFDPPTAFH</sequence>
<dbReference type="GO" id="GO:0005634">
    <property type="term" value="C:nucleus"/>
    <property type="evidence" value="ECO:0007669"/>
    <property type="project" value="TreeGrafter"/>
</dbReference>
<dbReference type="PANTHER" id="PTHR11949:SF2">
    <property type="entry name" value="INTERFERON REGULATORY FACTOR 7"/>
    <property type="match status" value="1"/>
</dbReference>
<dbReference type="GO" id="GO:0000978">
    <property type="term" value="F:RNA polymerase II cis-regulatory region sequence-specific DNA binding"/>
    <property type="evidence" value="ECO:0007669"/>
    <property type="project" value="TreeGrafter"/>
</dbReference>
<organism evidence="2 3">
    <name type="scientific">Megalops atlanticus</name>
    <name type="common">Tarpon</name>
    <name type="synonym">Clupea gigantea</name>
    <dbReference type="NCBI Taxonomy" id="7932"/>
    <lineage>
        <taxon>Eukaryota</taxon>
        <taxon>Metazoa</taxon>
        <taxon>Chordata</taxon>
        <taxon>Craniata</taxon>
        <taxon>Vertebrata</taxon>
        <taxon>Euteleostomi</taxon>
        <taxon>Actinopterygii</taxon>
        <taxon>Neopterygii</taxon>
        <taxon>Teleostei</taxon>
        <taxon>Elopiformes</taxon>
        <taxon>Megalopidae</taxon>
        <taxon>Megalops</taxon>
    </lineage>
</organism>
<evidence type="ECO:0000259" key="1">
    <source>
        <dbReference type="SMART" id="SM01243"/>
    </source>
</evidence>
<protein>
    <recommendedName>
        <fullName evidence="1">Interferon regulatory factor-3 domain-containing protein</fullName>
    </recommendedName>
</protein>
<name>A0A9D3Q3G7_MEGAT</name>
<comment type="caution">
    <text evidence="2">The sequence shown here is derived from an EMBL/GenBank/DDBJ whole genome shotgun (WGS) entry which is preliminary data.</text>
</comment>
<dbReference type="EMBL" id="JAFDVH010000007">
    <property type="protein sequence ID" value="KAG7473820.1"/>
    <property type="molecule type" value="Genomic_DNA"/>
</dbReference>
<dbReference type="GO" id="GO:0000981">
    <property type="term" value="F:DNA-binding transcription factor activity, RNA polymerase II-specific"/>
    <property type="evidence" value="ECO:0007669"/>
    <property type="project" value="TreeGrafter"/>
</dbReference>
<dbReference type="PANTHER" id="PTHR11949">
    <property type="entry name" value="INTERFERON REGULATORY FACTOR"/>
    <property type="match status" value="1"/>
</dbReference>
<dbReference type="Gene3D" id="2.60.200.10">
    <property type="match status" value="1"/>
</dbReference>
<feature type="domain" description="Interferon regulatory factor-3" evidence="1">
    <location>
        <begin position="139"/>
        <end position="313"/>
    </location>
</feature>
<reference evidence="2" key="1">
    <citation type="submission" date="2021-01" db="EMBL/GenBank/DDBJ databases">
        <authorList>
            <person name="Zahm M."/>
            <person name="Roques C."/>
            <person name="Cabau C."/>
            <person name="Klopp C."/>
            <person name="Donnadieu C."/>
            <person name="Jouanno E."/>
            <person name="Lampietro C."/>
            <person name="Louis A."/>
            <person name="Herpin A."/>
            <person name="Echchiki A."/>
            <person name="Berthelot C."/>
            <person name="Parey E."/>
            <person name="Roest-Crollius H."/>
            <person name="Braasch I."/>
            <person name="Postlethwait J."/>
            <person name="Bobe J."/>
            <person name="Montfort J."/>
            <person name="Bouchez O."/>
            <person name="Begum T."/>
            <person name="Mejri S."/>
            <person name="Adams A."/>
            <person name="Chen W.-J."/>
            <person name="Guiguen Y."/>
        </authorList>
    </citation>
    <scope>NUCLEOTIDE SEQUENCE</scope>
    <source>
        <strain evidence="2">YG-15Mar2019-1</strain>
        <tissue evidence="2">Brain</tissue>
    </source>
</reference>
<evidence type="ECO:0000313" key="3">
    <source>
        <dbReference type="Proteomes" id="UP001046870"/>
    </source>
</evidence>
<evidence type="ECO:0000313" key="2">
    <source>
        <dbReference type="EMBL" id="KAG7473820.1"/>
    </source>
</evidence>
<dbReference type="GO" id="GO:0002376">
    <property type="term" value="P:immune system process"/>
    <property type="evidence" value="ECO:0007669"/>
    <property type="project" value="TreeGrafter"/>
</dbReference>
<dbReference type="SMART" id="SM01243">
    <property type="entry name" value="IRF-3"/>
    <property type="match status" value="1"/>
</dbReference>
<dbReference type="InterPro" id="IPR017855">
    <property type="entry name" value="SMAD-like_dom_sf"/>
</dbReference>
<gene>
    <name evidence="2" type="ORF">MATL_G00099890</name>
</gene>
<proteinExistence type="predicted"/>
<dbReference type="InterPro" id="IPR008984">
    <property type="entry name" value="SMAD_FHA_dom_sf"/>
</dbReference>
<dbReference type="FunFam" id="2.60.200.10:FF:000015">
    <property type="entry name" value="Interferon regulatory factor 7"/>
    <property type="match status" value="1"/>
</dbReference>
<keyword evidence="3" id="KW-1185">Reference proteome</keyword>
<dbReference type="OrthoDB" id="9836034at2759"/>
<accession>A0A9D3Q3G7</accession>
<dbReference type="AlphaFoldDB" id="A0A9D3Q3G7"/>
<dbReference type="Proteomes" id="UP001046870">
    <property type="component" value="Chromosome 7"/>
</dbReference>
<dbReference type="SUPFAM" id="SSF49879">
    <property type="entry name" value="SMAD/FHA domain"/>
    <property type="match status" value="1"/>
</dbReference>
<dbReference type="InterPro" id="IPR019471">
    <property type="entry name" value="Interferon_reg_factor-3"/>
</dbReference>
<dbReference type="Pfam" id="PF10401">
    <property type="entry name" value="IRF-3"/>
    <property type="match status" value="1"/>
</dbReference>